<keyword evidence="4" id="KW-0723">Serine/threonine-protein kinase</keyword>
<keyword evidence="4" id="KW-0418">Kinase</keyword>
<dbReference type="VEuPathDB" id="FungiDB:GGTG_00640"/>
<reference evidence="4" key="3">
    <citation type="submission" date="2010-09" db="EMBL/GenBank/DDBJ databases">
        <title>Annotation of Gaeumannomyces graminis var. tritici R3-111a-1.</title>
        <authorList>
            <consortium name="The Broad Institute Genome Sequencing Platform"/>
            <person name="Ma L.-J."/>
            <person name="Dead R."/>
            <person name="Young S.K."/>
            <person name="Zeng Q."/>
            <person name="Gargeya S."/>
            <person name="Fitzgerald M."/>
            <person name="Haas B."/>
            <person name="Abouelleil A."/>
            <person name="Alvarado L."/>
            <person name="Arachchi H.M."/>
            <person name="Berlin A."/>
            <person name="Brown A."/>
            <person name="Chapman S.B."/>
            <person name="Chen Z."/>
            <person name="Dunbar C."/>
            <person name="Freedman E."/>
            <person name="Gearin G."/>
            <person name="Gellesch M."/>
            <person name="Goldberg J."/>
            <person name="Griggs A."/>
            <person name="Gujja S."/>
            <person name="Heiman D."/>
            <person name="Howarth C."/>
            <person name="Larson L."/>
            <person name="Lui A."/>
            <person name="MacDonald P.J.P."/>
            <person name="Mehta T."/>
            <person name="Montmayeur A."/>
            <person name="Murphy C."/>
            <person name="Neiman D."/>
            <person name="Pearson M."/>
            <person name="Priest M."/>
            <person name="Roberts A."/>
            <person name="Saif S."/>
            <person name="Shea T."/>
            <person name="Shenoy N."/>
            <person name="Sisk P."/>
            <person name="Stolte C."/>
            <person name="Sykes S."/>
            <person name="Yandava C."/>
            <person name="Wortman J."/>
            <person name="Nusbaum C."/>
            <person name="Birren B."/>
        </authorList>
    </citation>
    <scope>NUCLEOTIDE SEQUENCE</scope>
    <source>
        <strain evidence="4">R3-111a-1</strain>
    </source>
</reference>
<dbReference type="SUPFAM" id="SSF48403">
    <property type="entry name" value="Ankyrin repeat"/>
    <property type="match status" value="1"/>
</dbReference>
<evidence type="ECO:0000313" key="4">
    <source>
        <dbReference type="EMBL" id="EJT80646.1"/>
    </source>
</evidence>
<dbReference type="SUPFAM" id="SSF56112">
    <property type="entry name" value="Protein kinase-like (PK-like)"/>
    <property type="match status" value="1"/>
</dbReference>
<dbReference type="Gene3D" id="1.25.40.20">
    <property type="entry name" value="Ankyrin repeat-containing domain"/>
    <property type="match status" value="2"/>
</dbReference>
<dbReference type="Pfam" id="PF00069">
    <property type="entry name" value="Pkinase"/>
    <property type="match status" value="1"/>
</dbReference>
<dbReference type="RefSeq" id="XP_009216655.1">
    <property type="nucleotide sequence ID" value="XM_009218391.1"/>
</dbReference>
<dbReference type="eggNOG" id="KOG0575">
    <property type="taxonomic scope" value="Eukaryota"/>
</dbReference>
<organism evidence="4">
    <name type="scientific">Gaeumannomyces tritici (strain R3-111a-1)</name>
    <name type="common">Wheat and barley take-all root rot fungus</name>
    <name type="synonym">Gaeumannomyces graminis var. tritici</name>
    <dbReference type="NCBI Taxonomy" id="644352"/>
    <lineage>
        <taxon>Eukaryota</taxon>
        <taxon>Fungi</taxon>
        <taxon>Dikarya</taxon>
        <taxon>Ascomycota</taxon>
        <taxon>Pezizomycotina</taxon>
        <taxon>Sordariomycetes</taxon>
        <taxon>Sordariomycetidae</taxon>
        <taxon>Magnaporthales</taxon>
        <taxon>Magnaporthaceae</taxon>
        <taxon>Gaeumannomyces</taxon>
    </lineage>
</organism>
<feature type="repeat" description="ANK" evidence="1">
    <location>
        <begin position="622"/>
        <end position="658"/>
    </location>
</feature>
<feature type="repeat" description="ANK" evidence="1">
    <location>
        <begin position="744"/>
        <end position="776"/>
    </location>
</feature>
<dbReference type="PROSITE" id="PS50297">
    <property type="entry name" value="ANK_REP_REGION"/>
    <property type="match status" value="2"/>
</dbReference>
<dbReference type="GO" id="GO:0005634">
    <property type="term" value="C:nucleus"/>
    <property type="evidence" value="ECO:0007669"/>
    <property type="project" value="TreeGrafter"/>
</dbReference>
<dbReference type="GeneID" id="20341098"/>
<dbReference type="EMBL" id="GL385395">
    <property type="protein sequence ID" value="EJT80646.1"/>
    <property type="molecule type" value="Genomic_DNA"/>
</dbReference>
<dbReference type="Gene3D" id="1.10.510.10">
    <property type="entry name" value="Transferase(Phosphotransferase) domain 1"/>
    <property type="match status" value="1"/>
</dbReference>
<evidence type="ECO:0000313" key="6">
    <source>
        <dbReference type="Proteomes" id="UP000006039"/>
    </source>
</evidence>
<evidence type="ECO:0000313" key="5">
    <source>
        <dbReference type="EnsemblFungi" id="EJT80646"/>
    </source>
</evidence>
<reference evidence="6" key="1">
    <citation type="submission" date="2010-07" db="EMBL/GenBank/DDBJ databases">
        <title>The genome sequence of Gaeumannomyces graminis var. tritici strain R3-111a-1.</title>
        <authorList>
            <consortium name="The Broad Institute Genome Sequencing Platform"/>
            <person name="Ma L.-J."/>
            <person name="Dead R."/>
            <person name="Young S."/>
            <person name="Zeng Q."/>
            <person name="Koehrsen M."/>
            <person name="Alvarado L."/>
            <person name="Berlin A."/>
            <person name="Chapman S.B."/>
            <person name="Chen Z."/>
            <person name="Freedman E."/>
            <person name="Gellesch M."/>
            <person name="Goldberg J."/>
            <person name="Griggs A."/>
            <person name="Gujja S."/>
            <person name="Heilman E.R."/>
            <person name="Heiman D."/>
            <person name="Hepburn T."/>
            <person name="Howarth C."/>
            <person name="Jen D."/>
            <person name="Larson L."/>
            <person name="Mehta T."/>
            <person name="Neiman D."/>
            <person name="Pearson M."/>
            <person name="Roberts A."/>
            <person name="Saif S."/>
            <person name="Shea T."/>
            <person name="Shenoy N."/>
            <person name="Sisk P."/>
            <person name="Stolte C."/>
            <person name="Sykes S."/>
            <person name="Walk T."/>
            <person name="White J."/>
            <person name="Yandava C."/>
            <person name="Haas B."/>
            <person name="Nusbaum C."/>
            <person name="Birren B."/>
        </authorList>
    </citation>
    <scope>NUCLEOTIDE SEQUENCE [LARGE SCALE GENOMIC DNA]</scope>
    <source>
        <strain evidence="6">R3-111a-1</strain>
    </source>
</reference>
<keyword evidence="1" id="KW-0040">ANK repeat</keyword>
<feature type="region of interest" description="Disordered" evidence="2">
    <location>
        <begin position="389"/>
        <end position="413"/>
    </location>
</feature>
<keyword evidence="6" id="KW-1185">Reference proteome</keyword>
<dbReference type="PANTHER" id="PTHR24345">
    <property type="entry name" value="SERINE/THREONINE-PROTEIN KINASE PLK"/>
    <property type="match status" value="1"/>
</dbReference>
<dbReference type="InterPro" id="IPR000719">
    <property type="entry name" value="Prot_kinase_dom"/>
</dbReference>
<dbReference type="InterPro" id="IPR002110">
    <property type="entry name" value="Ankyrin_rpt"/>
</dbReference>
<keyword evidence="4" id="KW-0808">Transferase</keyword>
<dbReference type="SMART" id="SM00220">
    <property type="entry name" value="S_TKc"/>
    <property type="match status" value="1"/>
</dbReference>
<feature type="region of interest" description="Disordered" evidence="2">
    <location>
        <begin position="678"/>
        <end position="712"/>
    </location>
</feature>
<evidence type="ECO:0000259" key="3">
    <source>
        <dbReference type="PROSITE" id="PS50011"/>
    </source>
</evidence>
<dbReference type="CDD" id="cd00180">
    <property type="entry name" value="PKc"/>
    <property type="match status" value="1"/>
</dbReference>
<evidence type="ECO:0000256" key="1">
    <source>
        <dbReference type="PROSITE-ProRule" id="PRU00023"/>
    </source>
</evidence>
<name>J3NHA3_GAET3</name>
<dbReference type="AlphaFoldDB" id="J3NHA3"/>
<evidence type="ECO:0000256" key="2">
    <source>
        <dbReference type="SAM" id="MobiDB-lite"/>
    </source>
</evidence>
<feature type="compositionally biased region" description="Pro residues" evidence="2">
    <location>
        <begin position="479"/>
        <end position="492"/>
    </location>
</feature>
<feature type="domain" description="Protein kinase" evidence="3">
    <location>
        <begin position="1"/>
        <end position="271"/>
    </location>
</feature>
<gene>
    <name evidence="5" type="primary">20341098</name>
    <name evidence="4" type="ORF">GGTG_00640</name>
</gene>
<reference evidence="5" key="5">
    <citation type="submission" date="2018-04" db="UniProtKB">
        <authorList>
            <consortium name="EnsemblFungi"/>
        </authorList>
    </citation>
    <scope>IDENTIFICATION</scope>
    <source>
        <strain evidence="5">R3-111a-1</strain>
    </source>
</reference>
<dbReference type="PROSITE" id="PS50011">
    <property type="entry name" value="PROTEIN_KINASE_DOM"/>
    <property type="match status" value="1"/>
</dbReference>
<feature type="region of interest" description="Disordered" evidence="2">
    <location>
        <begin position="310"/>
        <end position="347"/>
    </location>
</feature>
<reference evidence="4" key="2">
    <citation type="submission" date="2010-07" db="EMBL/GenBank/DDBJ databases">
        <authorList>
            <consortium name="The Broad Institute Genome Sequencing Platform"/>
            <consortium name="Broad Institute Genome Sequencing Center for Infectious Disease"/>
            <person name="Ma L.-J."/>
            <person name="Dead R."/>
            <person name="Young S."/>
            <person name="Zeng Q."/>
            <person name="Koehrsen M."/>
            <person name="Alvarado L."/>
            <person name="Berlin A."/>
            <person name="Chapman S.B."/>
            <person name="Chen Z."/>
            <person name="Freedman E."/>
            <person name="Gellesch M."/>
            <person name="Goldberg J."/>
            <person name="Griggs A."/>
            <person name="Gujja S."/>
            <person name="Heilman E.R."/>
            <person name="Heiman D."/>
            <person name="Hepburn T."/>
            <person name="Howarth C."/>
            <person name="Jen D."/>
            <person name="Larson L."/>
            <person name="Mehta T."/>
            <person name="Neiman D."/>
            <person name="Pearson M."/>
            <person name="Roberts A."/>
            <person name="Saif S."/>
            <person name="Shea T."/>
            <person name="Shenoy N."/>
            <person name="Sisk P."/>
            <person name="Stolte C."/>
            <person name="Sykes S."/>
            <person name="Walk T."/>
            <person name="White J."/>
            <person name="Yandava C."/>
            <person name="Haas B."/>
            <person name="Nusbaum C."/>
            <person name="Birren B."/>
        </authorList>
    </citation>
    <scope>NUCLEOTIDE SEQUENCE</scope>
    <source>
        <strain evidence="4">R3-111a-1</strain>
    </source>
</reference>
<dbReference type="GO" id="GO:0004674">
    <property type="term" value="F:protein serine/threonine kinase activity"/>
    <property type="evidence" value="ECO:0007669"/>
    <property type="project" value="UniProtKB-KW"/>
</dbReference>
<dbReference type="Proteomes" id="UP000006039">
    <property type="component" value="Unassembled WGS sequence"/>
</dbReference>
<dbReference type="OrthoDB" id="248923at2759"/>
<feature type="region of interest" description="Disordered" evidence="2">
    <location>
        <begin position="471"/>
        <end position="528"/>
    </location>
</feature>
<dbReference type="SMART" id="SM00248">
    <property type="entry name" value="ANK"/>
    <property type="match status" value="3"/>
</dbReference>
<proteinExistence type="predicted"/>
<protein>
    <submittedName>
        <fullName evidence="4">Serine/threonine protein kinase</fullName>
    </submittedName>
</protein>
<reference evidence="5" key="4">
    <citation type="journal article" date="2015" name="G3 (Bethesda)">
        <title>Genome sequences of three phytopathogenic species of the Magnaporthaceae family of fungi.</title>
        <authorList>
            <person name="Okagaki L.H."/>
            <person name="Nunes C.C."/>
            <person name="Sailsbery J."/>
            <person name="Clay B."/>
            <person name="Brown D."/>
            <person name="John T."/>
            <person name="Oh Y."/>
            <person name="Young N."/>
            <person name="Fitzgerald M."/>
            <person name="Haas B.J."/>
            <person name="Zeng Q."/>
            <person name="Young S."/>
            <person name="Adiconis X."/>
            <person name="Fan L."/>
            <person name="Levin J.Z."/>
            <person name="Mitchell T.K."/>
            <person name="Okubara P.A."/>
            <person name="Farman M.L."/>
            <person name="Kohn L.M."/>
            <person name="Birren B."/>
            <person name="Ma L.-J."/>
            <person name="Dean R.A."/>
        </authorList>
    </citation>
    <scope>NUCLEOTIDE SEQUENCE</scope>
    <source>
        <strain evidence="5">R3-111a-1</strain>
    </source>
</reference>
<dbReference type="GO" id="GO:0005524">
    <property type="term" value="F:ATP binding"/>
    <property type="evidence" value="ECO:0007669"/>
    <property type="project" value="InterPro"/>
</dbReference>
<dbReference type="InterPro" id="IPR011009">
    <property type="entry name" value="Kinase-like_dom_sf"/>
</dbReference>
<dbReference type="STRING" id="644352.J3NHA3"/>
<feature type="compositionally biased region" description="Low complexity" evidence="2">
    <location>
        <begin position="504"/>
        <end position="515"/>
    </location>
</feature>
<dbReference type="Pfam" id="PF00023">
    <property type="entry name" value="Ank"/>
    <property type="match status" value="2"/>
</dbReference>
<feature type="compositionally biased region" description="Gly residues" evidence="2">
    <location>
        <begin position="679"/>
        <end position="689"/>
    </location>
</feature>
<dbReference type="HOGENOM" id="CLU_342258_0_0_1"/>
<dbReference type="EnsemblFungi" id="EJT80646">
    <property type="protein sequence ID" value="EJT80646"/>
    <property type="gene ID" value="GGTG_00640"/>
</dbReference>
<sequence>MSAPTPSTYTYDLVYIRTPAPSRWLARKKVSSGHSTQAEQQDLFVEIASLRSLRHQHILRIAGSYTDLESVAYLMEPVSELSLETYLNINSSLDPGNRRFVQQFFGCLAGLVSYMHRPGIGIRNLSTRNIFVSSQGRLFISGFGAAVQHPPEAEYAAPESGDQGQDHLASDMWDLGVVFLKATVWLLGAPPSVFPQWLDSESTETGRRPPLWKHKDDLLGWVAARASPKSSHTRCYQKLVPLISGLLHSSLHERPAAHEVVGEVLSWEDWSEFCCTECYGEPQTSDQGSTELWADPVPLRTLAWRHAPRGMEASASTPQVADPPWTRQTGGIPGSDGNSDLLPQPPTRLSYTAPFAEAWTGFVPGYEGNIATAFPPHARYTSQAPLEASRSTLENDAGYDCPSPVFSSTEEYSSDSFTDASSERISFCYGAASALESTPATSFSTLAESLNGPAYHVPGYPQEKATFYDNVGLDGNQWQPPPSQQPQPPPPASWDSLPATFSVTNTRTTRSPPSSKSHKSKSSNTNSKQTDLLPLMACAPDATITKGLIDCCANAHSTLLAQFLDVAINRGLTRSCRKALVRAVAGASSRHNRCARVVLDRLDDDADADAAAAMINQIDGARGKTALGLAVEHPDFEGYGRLARLLLDRGADPNVPDRRGVYPVAGLLLSALGAQEAQAGGGGGGGGGREGPDGARGRGQPQTHHPMYRQRRPLMSPSRLQVLKLILESPRGVCCLDVCVPGGAGDRPLHLAARGLFAGAVALLLRHGARVDEPNAEGLTPLRVAVKSGRLWGTAGGTAAAREVVGLLVGAGAAVPPELRGDPSVDGI</sequence>
<dbReference type="PROSITE" id="PS50088">
    <property type="entry name" value="ANK_REPEAT"/>
    <property type="match status" value="2"/>
</dbReference>
<accession>J3NHA3</accession>
<dbReference type="InterPro" id="IPR036770">
    <property type="entry name" value="Ankyrin_rpt-contain_sf"/>
</dbReference>